<dbReference type="InterPro" id="IPR000539">
    <property type="entry name" value="Frizzled/Smoothened_7TM"/>
</dbReference>
<dbReference type="InterPro" id="IPR017981">
    <property type="entry name" value="GPCR_2-like_7TM"/>
</dbReference>
<dbReference type="InterPro" id="IPR015526">
    <property type="entry name" value="Frizzled/SFRP"/>
</dbReference>
<dbReference type="SMART" id="SM01330">
    <property type="entry name" value="Frizzled"/>
    <property type="match status" value="1"/>
</dbReference>
<accession>A0A7R9IYV2</accession>
<evidence type="ECO:0000256" key="5">
    <source>
        <dbReference type="ARBA" id="ARBA00022989"/>
    </source>
</evidence>
<feature type="domain" description="FZ" evidence="11">
    <location>
        <begin position="300"/>
        <end position="382"/>
    </location>
</feature>
<keyword evidence="8" id="KW-0675">Receptor</keyword>
<dbReference type="InterPro" id="IPR036790">
    <property type="entry name" value="Frizzled_dom_sf"/>
</dbReference>
<evidence type="ECO:0000256" key="6">
    <source>
        <dbReference type="ARBA" id="ARBA00023136"/>
    </source>
</evidence>
<comment type="subcellular location">
    <subcellularLocation>
        <location evidence="1">Membrane</location>
        <topology evidence="1">Multi-pass membrane protein</topology>
    </subcellularLocation>
</comment>
<dbReference type="PROSITE" id="PS50038">
    <property type="entry name" value="FZ"/>
    <property type="match status" value="1"/>
</dbReference>
<evidence type="ECO:0000259" key="11">
    <source>
        <dbReference type="PROSITE" id="PS50038"/>
    </source>
</evidence>
<evidence type="ECO:0000256" key="2">
    <source>
        <dbReference type="ARBA" id="ARBA00008077"/>
    </source>
</evidence>
<evidence type="ECO:0000256" key="8">
    <source>
        <dbReference type="ARBA" id="ARBA00023170"/>
    </source>
</evidence>
<dbReference type="SUPFAM" id="SSF63501">
    <property type="entry name" value="Frizzled cysteine-rich domain"/>
    <property type="match status" value="1"/>
</dbReference>
<feature type="transmembrane region" description="Helical" evidence="10">
    <location>
        <begin position="522"/>
        <end position="547"/>
    </location>
</feature>
<feature type="disulfide bond" evidence="9">
    <location>
        <begin position="311"/>
        <end position="349"/>
    </location>
</feature>
<feature type="transmembrane region" description="Helical" evidence="10">
    <location>
        <begin position="567"/>
        <end position="587"/>
    </location>
</feature>
<evidence type="ECO:0000256" key="10">
    <source>
        <dbReference type="SAM" id="Phobius"/>
    </source>
</evidence>
<feature type="transmembrane region" description="Helical" evidence="10">
    <location>
        <begin position="711"/>
        <end position="730"/>
    </location>
</feature>
<keyword evidence="5 10" id="KW-1133">Transmembrane helix</keyword>
<dbReference type="GO" id="GO:0035567">
    <property type="term" value="P:non-canonical Wnt signaling pathway"/>
    <property type="evidence" value="ECO:0007669"/>
    <property type="project" value="TreeGrafter"/>
</dbReference>
<keyword evidence="3" id="KW-0217">Developmental protein</keyword>
<comment type="similarity">
    <text evidence="2">Belongs to the G-protein coupled receptor Fz/Smo family.</text>
</comment>
<name>A0A7R9IYV2_TIMCA</name>
<dbReference type="PRINTS" id="PR00489">
    <property type="entry name" value="FRIZZLED"/>
</dbReference>
<organism evidence="13">
    <name type="scientific">Timema californicum</name>
    <name type="common">California timema</name>
    <name type="synonym">Walking stick</name>
    <dbReference type="NCBI Taxonomy" id="61474"/>
    <lineage>
        <taxon>Eukaryota</taxon>
        <taxon>Metazoa</taxon>
        <taxon>Ecdysozoa</taxon>
        <taxon>Arthropoda</taxon>
        <taxon>Hexapoda</taxon>
        <taxon>Insecta</taxon>
        <taxon>Pterygota</taxon>
        <taxon>Neoptera</taxon>
        <taxon>Polyneoptera</taxon>
        <taxon>Phasmatodea</taxon>
        <taxon>Timematodea</taxon>
        <taxon>Timematoidea</taxon>
        <taxon>Timematidae</taxon>
        <taxon>Timema</taxon>
    </lineage>
</organism>
<dbReference type="Pfam" id="PF01534">
    <property type="entry name" value="Frizzled"/>
    <property type="match status" value="1"/>
</dbReference>
<feature type="transmembrane region" description="Helical" evidence="10">
    <location>
        <begin position="607"/>
        <end position="631"/>
    </location>
</feature>
<dbReference type="SMART" id="SM00063">
    <property type="entry name" value="FRI"/>
    <property type="match status" value="1"/>
</dbReference>
<dbReference type="GO" id="GO:0016020">
    <property type="term" value="C:membrane"/>
    <property type="evidence" value="ECO:0007669"/>
    <property type="project" value="UniProtKB-SubCell"/>
</dbReference>
<keyword evidence="4 10" id="KW-0812">Transmembrane</keyword>
<comment type="caution">
    <text evidence="9">Lacks conserved residue(s) required for the propagation of feature annotation.</text>
</comment>
<dbReference type="SUPFAM" id="SSF52047">
    <property type="entry name" value="RNI-like"/>
    <property type="match status" value="1"/>
</dbReference>
<dbReference type="GO" id="GO:0004888">
    <property type="term" value="F:transmembrane signaling receptor activity"/>
    <property type="evidence" value="ECO:0007669"/>
    <property type="project" value="InterPro"/>
</dbReference>
<dbReference type="PANTHER" id="PTHR11309:SF99">
    <property type="entry name" value="FRIZZLED-4"/>
    <property type="match status" value="1"/>
</dbReference>
<dbReference type="GO" id="GO:0060070">
    <property type="term" value="P:canonical Wnt signaling pathway"/>
    <property type="evidence" value="ECO:0007669"/>
    <property type="project" value="TreeGrafter"/>
</dbReference>
<feature type="domain" description="G-protein coupled receptors family 2 profile 2" evidence="12">
    <location>
        <begin position="436"/>
        <end position="737"/>
    </location>
</feature>
<evidence type="ECO:0000256" key="3">
    <source>
        <dbReference type="ARBA" id="ARBA00022473"/>
    </source>
</evidence>
<feature type="transmembrane region" description="Helical" evidence="10">
    <location>
        <begin position="472"/>
        <end position="488"/>
    </location>
</feature>
<dbReference type="EMBL" id="OE179641">
    <property type="protein sequence ID" value="CAD7569349.1"/>
    <property type="molecule type" value="Genomic_DNA"/>
</dbReference>
<evidence type="ECO:0000256" key="9">
    <source>
        <dbReference type="PROSITE-ProRule" id="PRU00090"/>
    </source>
</evidence>
<sequence>MMTCELTKTELGSLVFGMKPKASQLVITRFSGCIVLGRRHLRSRRDHQRRGARCLNLGKGTHLETLVLTQVSLGYGKGTHLETLVLTKVSLGYGKGTHLEALVLTQVSLGYGKGTHLEALMLNQVSLGYSKGTHLATLMLNQVSLGYGKGTHLETLVLNQVSLGYGKGTHLETLVLTQVSLGYGKGTHLEALVLTKVSLGYSKGTHLETLVLNQISLGYGKGTHLGTLMLNQVSLGYGKGTHLEALVSNQVSPSRGWYTPGGPGVEPSLTGLWYTWRPWYRTKSHQATRIVHPWRPTQHVQSYSPLVHYNCSQHLRLFLCSVFSPLCTEQVVGPVPPCRSLCEQVRDDCLPVVETFNFPWPTLLNCSRFPDALEGAWLCMGLPTEDKETTFLAPTWAPVQCPTNFARALVPSGDSVTCSPRCGRDAYYRHEDKVFAQQWMTGCAWLCFLSTLFSLLTFCVEPQRFRYPERPVVFLALSYNLLSLGYIARGALGAEALSCVVPLDGGLSYVAVDGLESGACTLIFLALYYFSTASSAWWCVLAACWFLSAAKKWSCESLHAVDHYFHLAAWLGPAVLGVAALGLHHVTGDELTGLCQVAEDSALPYLVVPQGALLLLGGVFATLAGSALVQVRYAMRMTGRSAEKLERLMTRLGVFAVLYVLPAAGSLACLLYEAWHRPRWRSLALLAALDCGIEPGCIPGPSYHSAGLEVALLRLFLSLVVGVTSGMWVWSGKTCRAWSKLFAAPRKPRLDSATQHVSRV</sequence>
<dbReference type="GO" id="GO:0017147">
    <property type="term" value="F:Wnt-protein binding"/>
    <property type="evidence" value="ECO:0007669"/>
    <property type="project" value="TreeGrafter"/>
</dbReference>
<evidence type="ECO:0000259" key="12">
    <source>
        <dbReference type="PROSITE" id="PS50261"/>
    </source>
</evidence>
<dbReference type="AlphaFoldDB" id="A0A7R9IYV2"/>
<evidence type="ECO:0000313" key="13">
    <source>
        <dbReference type="EMBL" id="CAD7569349.1"/>
    </source>
</evidence>
<evidence type="ECO:0000256" key="7">
    <source>
        <dbReference type="ARBA" id="ARBA00023157"/>
    </source>
</evidence>
<protein>
    <submittedName>
        <fullName evidence="13">(California timema) hypothetical protein</fullName>
    </submittedName>
</protein>
<reference evidence="13" key="1">
    <citation type="submission" date="2020-11" db="EMBL/GenBank/DDBJ databases">
        <authorList>
            <person name="Tran Van P."/>
        </authorList>
    </citation>
    <scope>NUCLEOTIDE SEQUENCE</scope>
</reference>
<dbReference type="GO" id="GO:0005615">
    <property type="term" value="C:extracellular space"/>
    <property type="evidence" value="ECO:0007669"/>
    <property type="project" value="TreeGrafter"/>
</dbReference>
<feature type="transmembrane region" description="Helical" evidence="10">
    <location>
        <begin position="439"/>
        <end position="460"/>
    </location>
</feature>
<gene>
    <name evidence="13" type="ORF">TCMB3V08_LOCUS2089</name>
</gene>
<dbReference type="PROSITE" id="PS50261">
    <property type="entry name" value="G_PROTEIN_RECEP_F2_4"/>
    <property type="match status" value="1"/>
</dbReference>
<evidence type="ECO:0000256" key="4">
    <source>
        <dbReference type="ARBA" id="ARBA00022692"/>
    </source>
</evidence>
<keyword evidence="7 9" id="KW-1015">Disulfide bond</keyword>
<keyword evidence="6 10" id="KW-0472">Membrane</keyword>
<proteinExistence type="inferred from homology"/>
<evidence type="ECO:0000256" key="1">
    <source>
        <dbReference type="ARBA" id="ARBA00004141"/>
    </source>
</evidence>
<feature type="transmembrane region" description="Helical" evidence="10">
    <location>
        <begin position="652"/>
        <end position="675"/>
    </location>
</feature>
<dbReference type="Gene3D" id="1.10.2000.10">
    <property type="entry name" value="Frizzled cysteine-rich domain"/>
    <property type="match status" value="1"/>
</dbReference>
<dbReference type="InterPro" id="IPR020067">
    <property type="entry name" value="Frizzled_dom"/>
</dbReference>
<dbReference type="Pfam" id="PF01392">
    <property type="entry name" value="Fz"/>
    <property type="match status" value="1"/>
</dbReference>
<dbReference type="Gene3D" id="1.20.1070.10">
    <property type="entry name" value="Rhodopsin 7-helix transmembrane proteins"/>
    <property type="match status" value="1"/>
</dbReference>
<feature type="disulfide bond" evidence="9">
    <location>
        <begin position="338"/>
        <end position="379"/>
    </location>
</feature>
<dbReference type="PANTHER" id="PTHR11309">
    <property type="entry name" value="FRIZZLED"/>
    <property type="match status" value="1"/>
</dbReference>
<feature type="disulfide bond" evidence="9">
    <location>
        <begin position="342"/>
        <end position="366"/>
    </location>
</feature>